<protein>
    <submittedName>
        <fullName evidence="4">Inositol polyphosphate-related phosphatase domain-containing protein</fullName>
    </submittedName>
</protein>
<sequence>MKNVANRLGSNPREHNIAQTQKTNADGKLNVFVTTFNVAGSDSSEPFGKWFDFDRSHLPDLVVVGLQEIVELKAAKIARSVTEHRKQNWLKALHNALTKIDEHYKLVKHENLLGLLLVVYHRSSLDIKEVYANNIANGKMNILGNKGGVGISLTIEENLKICFINSHLAAGVEEKRDEARNKDAKRIEKELKFNEKHVQDHDIVFWMGDFNYRLSEEMQSNRDQVLQDCNNSTPDQNCLDILKHHDQLKKQKDAGNVFVGFHEGEIKFRPTYKFNRGTSAWDDSPKLRVPAWCDRILFKPLPNAKVDLVEGSYTSLEDISFSDHKPVKALFHVTKK</sequence>
<feature type="region of interest" description="Disordered" evidence="1">
    <location>
        <begin position="1"/>
        <end position="21"/>
    </location>
</feature>
<reference evidence="4" key="1">
    <citation type="submission" date="2022-11" db="UniProtKB">
        <authorList>
            <consortium name="WormBaseParasite"/>
        </authorList>
    </citation>
    <scope>IDENTIFICATION</scope>
</reference>
<evidence type="ECO:0000313" key="4">
    <source>
        <dbReference type="WBParaSite" id="jg2102"/>
    </source>
</evidence>
<dbReference type="Pfam" id="PF22669">
    <property type="entry name" value="Exo_endo_phos2"/>
    <property type="match status" value="1"/>
</dbReference>
<dbReference type="Proteomes" id="UP000887574">
    <property type="component" value="Unplaced"/>
</dbReference>
<dbReference type="AlphaFoldDB" id="A0A915DM36"/>
<name>A0A915DM36_9BILA</name>
<dbReference type="GO" id="GO:0046856">
    <property type="term" value="P:phosphatidylinositol dephosphorylation"/>
    <property type="evidence" value="ECO:0007669"/>
    <property type="project" value="InterPro"/>
</dbReference>
<accession>A0A915DM36</accession>
<keyword evidence="3" id="KW-1185">Reference proteome</keyword>
<organism evidence="3 4">
    <name type="scientific">Ditylenchus dipsaci</name>
    <dbReference type="NCBI Taxonomy" id="166011"/>
    <lineage>
        <taxon>Eukaryota</taxon>
        <taxon>Metazoa</taxon>
        <taxon>Ecdysozoa</taxon>
        <taxon>Nematoda</taxon>
        <taxon>Chromadorea</taxon>
        <taxon>Rhabditida</taxon>
        <taxon>Tylenchina</taxon>
        <taxon>Tylenchomorpha</taxon>
        <taxon>Sphaerularioidea</taxon>
        <taxon>Anguinidae</taxon>
        <taxon>Anguininae</taxon>
        <taxon>Ditylenchus</taxon>
    </lineage>
</organism>
<evidence type="ECO:0000259" key="2">
    <source>
        <dbReference type="SMART" id="SM00128"/>
    </source>
</evidence>
<dbReference type="Gene3D" id="3.60.10.10">
    <property type="entry name" value="Endonuclease/exonuclease/phosphatase"/>
    <property type="match status" value="1"/>
</dbReference>
<dbReference type="WBParaSite" id="jg2102">
    <property type="protein sequence ID" value="jg2102"/>
    <property type="gene ID" value="jg2102"/>
</dbReference>
<dbReference type="PANTHER" id="PTHR11200:SF300">
    <property type="entry name" value="TYPE II INOSITOL 1,4,5-TRISPHOSPHATE 5-PHOSPHATASE"/>
    <property type="match status" value="1"/>
</dbReference>
<dbReference type="InterPro" id="IPR000300">
    <property type="entry name" value="IPPc"/>
</dbReference>
<dbReference type="InterPro" id="IPR046985">
    <property type="entry name" value="IP5"/>
</dbReference>
<dbReference type="SMART" id="SM00128">
    <property type="entry name" value="IPPc"/>
    <property type="match status" value="1"/>
</dbReference>
<dbReference type="SUPFAM" id="SSF56219">
    <property type="entry name" value="DNase I-like"/>
    <property type="match status" value="1"/>
</dbReference>
<evidence type="ECO:0000313" key="3">
    <source>
        <dbReference type="Proteomes" id="UP000887574"/>
    </source>
</evidence>
<feature type="domain" description="Inositol polyphosphate-related phosphatase" evidence="2">
    <location>
        <begin position="27"/>
        <end position="336"/>
    </location>
</feature>
<dbReference type="PANTHER" id="PTHR11200">
    <property type="entry name" value="INOSITOL 5-PHOSPHATASE"/>
    <property type="match status" value="1"/>
</dbReference>
<proteinExistence type="predicted"/>
<dbReference type="InterPro" id="IPR036691">
    <property type="entry name" value="Endo/exonu/phosph_ase_sf"/>
</dbReference>
<evidence type="ECO:0000256" key="1">
    <source>
        <dbReference type="SAM" id="MobiDB-lite"/>
    </source>
</evidence>
<dbReference type="GO" id="GO:0004439">
    <property type="term" value="F:phosphatidylinositol-4,5-bisphosphate 5-phosphatase activity"/>
    <property type="evidence" value="ECO:0007669"/>
    <property type="project" value="TreeGrafter"/>
</dbReference>